<evidence type="ECO:0000256" key="1">
    <source>
        <dbReference type="SAM" id="MobiDB-lite"/>
    </source>
</evidence>
<keyword evidence="2" id="KW-0472">Membrane</keyword>
<dbReference type="OrthoDB" id="2538110at2759"/>
<comment type="caution">
    <text evidence="3">The sequence shown here is derived from an EMBL/GenBank/DDBJ whole genome shotgun (WGS) entry which is preliminary data.</text>
</comment>
<organism evidence="3 4">
    <name type="scientific">Sanghuangporus baumii</name>
    <name type="common">Phellinus baumii</name>
    <dbReference type="NCBI Taxonomy" id="108892"/>
    <lineage>
        <taxon>Eukaryota</taxon>
        <taxon>Fungi</taxon>
        <taxon>Dikarya</taxon>
        <taxon>Basidiomycota</taxon>
        <taxon>Agaricomycotina</taxon>
        <taxon>Agaricomycetes</taxon>
        <taxon>Hymenochaetales</taxon>
        <taxon>Hymenochaetaceae</taxon>
        <taxon>Sanghuangporus</taxon>
    </lineage>
</organism>
<keyword evidence="2" id="KW-0812">Transmembrane</keyword>
<feature type="transmembrane region" description="Helical" evidence="2">
    <location>
        <begin position="63"/>
        <end position="84"/>
    </location>
</feature>
<protein>
    <submittedName>
        <fullName evidence="3">Uncharacterized protein</fullName>
    </submittedName>
</protein>
<keyword evidence="2" id="KW-1133">Transmembrane helix</keyword>
<dbReference type="EMBL" id="LNZH02000072">
    <property type="protein sequence ID" value="OCB91690.1"/>
    <property type="molecule type" value="Genomic_DNA"/>
</dbReference>
<name>A0A9Q5I4T2_SANBA</name>
<reference evidence="3" key="1">
    <citation type="submission" date="2016-06" db="EMBL/GenBank/DDBJ databases">
        <title>Draft Genome sequence of the fungus Inonotus baumii.</title>
        <authorList>
            <person name="Zhu H."/>
            <person name="Lin W."/>
        </authorList>
    </citation>
    <scope>NUCLEOTIDE SEQUENCE</scope>
    <source>
        <strain evidence="3">821</strain>
    </source>
</reference>
<feature type="compositionally biased region" description="Basic and acidic residues" evidence="1">
    <location>
        <begin position="27"/>
        <end position="45"/>
    </location>
</feature>
<proteinExistence type="predicted"/>
<accession>A0A9Q5I4T2</accession>
<feature type="compositionally biased region" description="Polar residues" evidence="1">
    <location>
        <begin position="1"/>
        <end position="15"/>
    </location>
</feature>
<keyword evidence="4" id="KW-1185">Reference proteome</keyword>
<dbReference type="AlphaFoldDB" id="A0A9Q5I4T2"/>
<evidence type="ECO:0000313" key="3">
    <source>
        <dbReference type="EMBL" id="OCB91690.1"/>
    </source>
</evidence>
<evidence type="ECO:0000256" key="2">
    <source>
        <dbReference type="SAM" id="Phobius"/>
    </source>
</evidence>
<gene>
    <name evidence="3" type="ORF">A7U60_g1042</name>
</gene>
<feature type="region of interest" description="Disordered" evidence="1">
    <location>
        <begin position="1"/>
        <end position="45"/>
    </location>
</feature>
<sequence length="130" mass="14662">MAEPRSNMSIDNSNAVPLEAPPAYETPKPDDVDIEQHANDQREGPSARMMAFFSRYKQHWKKFALYFAVAVVSLWFTVVILNAFGVRRSGIVYSTSYSKEHRFRPAASPIITQTLDDGRTLIRGAQPTTL</sequence>
<evidence type="ECO:0000313" key="4">
    <source>
        <dbReference type="Proteomes" id="UP000757232"/>
    </source>
</evidence>
<dbReference type="Proteomes" id="UP000757232">
    <property type="component" value="Unassembled WGS sequence"/>
</dbReference>